<evidence type="ECO:0000256" key="5">
    <source>
        <dbReference type="ARBA" id="ARBA00022989"/>
    </source>
</evidence>
<dbReference type="InterPro" id="IPR058533">
    <property type="entry name" value="Cation_efflux_TM"/>
</dbReference>
<comment type="caution">
    <text evidence="12">The sequence shown here is derived from an EMBL/GenBank/DDBJ whole genome shotgun (WGS) entry which is preliminary data.</text>
</comment>
<evidence type="ECO:0000313" key="13">
    <source>
        <dbReference type="Proteomes" id="UP000683925"/>
    </source>
</evidence>
<feature type="compositionally biased region" description="Basic and acidic residues" evidence="8">
    <location>
        <begin position="306"/>
        <end position="321"/>
    </location>
</feature>
<dbReference type="PANTHER" id="PTHR11562">
    <property type="entry name" value="CATION EFFLUX PROTEIN/ ZINC TRANSPORTER"/>
    <property type="match status" value="1"/>
</dbReference>
<dbReference type="GO" id="GO:0005886">
    <property type="term" value="C:plasma membrane"/>
    <property type="evidence" value="ECO:0007669"/>
    <property type="project" value="TreeGrafter"/>
</dbReference>
<gene>
    <name evidence="12" type="ORF">POCTA_138.1.T1200065</name>
</gene>
<keyword evidence="13" id="KW-1185">Reference proteome</keyword>
<dbReference type="PANTHER" id="PTHR11562:SF17">
    <property type="entry name" value="RE54080P-RELATED"/>
    <property type="match status" value="1"/>
</dbReference>
<feature type="transmembrane region" description="Helical" evidence="9">
    <location>
        <begin position="461"/>
        <end position="478"/>
    </location>
</feature>
<evidence type="ECO:0000256" key="8">
    <source>
        <dbReference type="SAM" id="MobiDB-lite"/>
    </source>
</evidence>
<dbReference type="OrthoDB" id="9944568at2759"/>
<comment type="subcellular location">
    <subcellularLocation>
        <location evidence="1">Membrane</location>
        <topology evidence="1">Multi-pass membrane protein</topology>
    </subcellularLocation>
</comment>
<feature type="domain" description="Cation efflux protein cytoplasmic" evidence="11">
    <location>
        <begin position="492"/>
        <end position="560"/>
    </location>
</feature>
<sequence>MNKEEEPIQEPLMNDGSQYNKGKSQRGMSQISALTEQSKNETHIYEIPDLTNVTQNVLCRLIAVSVVCIVFLIVEVIGGLWAESLAILSDAAHMFSDMSGFFISIFSIWLGQRPASQKMSFGYHRAEVIGALASIVLIWGLTILLFYEATERMVNQAVVTDPLIMLITAGFGLFCNLVMAKVLHSSPTGGHDHGNIMHQCNGHHHGHGHDHGHDHNHDHGHDHNDHIEVDKKQKKKKYNVKQKRSMVSENGVSLLVVEQSIDSESSSKNSKSNQTIEEISSESKQSSNGKQNNSQQQIIQQSNQKEILDHDHSESCDHDHSKQIEADEFISQNNAQKKMENKNKSDQSHRCSHDHNHNDSHEHDHDHDHDHHDHDHDHDHHDHDERDEQTKKRKNKVKNHNLSEINEHDNYNLKAAMIHVIGDILQSIGVLIAALLIYIFGQKKDENNEIVFTYWQYADPLCTYLFSILVLFTTFGVAKECVRVLMEGTPTNLIIEEFREQLNAIHRVREVHDLHIWSLSVGKPSMSAHIVCLENPEYVLKKATKLCRKFGIYHSTIQIELLDRQGANDYIKCNHNLHK</sequence>
<dbReference type="NCBIfam" id="TIGR01297">
    <property type="entry name" value="CDF"/>
    <property type="match status" value="2"/>
</dbReference>
<feature type="domain" description="Cation efflux protein transmembrane" evidence="10">
    <location>
        <begin position="61"/>
        <end position="186"/>
    </location>
</feature>
<feature type="compositionally biased region" description="Basic residues" evidence="8">
    <location>
        <begin position="232"/>
        <end position="244"/>
    </location>
</feature>
<evidence type="ECO:0000256" key="3">
    <source>
        <dbReference type="ARBA" id="ARBA00022692"/>
    </source>
</evidence>
<dbReference type="OMA" id="AHILHIH"/>
<evidence type="ECO:0000256" key="4">
    <source>
        <dbReference type="ARBA" id="ARBA00022906"/>
    </source>
</evidence>
<evidence type="ECO:0000259" key="11">
    <source>
        <dbReference type="Pfam" id="PF16916"/>
    </source>
</evidence>
<comment type="similarity">
    <text evidence="2">Belongs to the cation diffusion facilitator (CDF) transporter (TC 2.A.4) family. SLC30A subfamily.</text>
</comment>
<feature type="region of interest" description="Disordered" evidence="8">
    <location>
        <begin position="1"/>
        <end position="24"/>
    </location>
</feature>
<dbReference type="AlphaFoldDB" id="A0A8S1XFF4"/>
<feature type="region of interest" description="Disordered" evidence="8">
    <location>
        <begin position="337"/>
        <end position="403"/>
    </location>
</feature>
<feature type="transmembrane region" description="Helical" evidence="9">
    <location>
        <begin position="61"/>
        <end position="82"/>
    </location>
</feature>
<dbReference type="Pfam" id="PF16916">
    <property type="entry name" value="ZT_dimer"/>
    <property type="match status" value="1"/>
</dbReference>
<feature type="transmembrane region" description="Helical" evidence="9">
    <location>
        <begin position="420"/>
        <end position="441"/>
    </location>
</feature>
<feature type="compositionally biased region" description="Basic and acidic residues" evidence="8">
    <location>
        <begin position="337"/>
        <end position="390"/>
    </location>
</feature>
<evidence type="ECO:0000256" key="9">
    <source>
        <dbReference type="SAM" id="Phobius"/>
    </source>
</evidence>
<feature type="transmembrane region" description="Helical" evidence="9">
    <location>
        <begin position="159"/>
        <end position="179"/>
    </location>
</feature>
<keyword evidence="5 9" id="KW-1133">Transmembrane helix</keyword>
<feature type="region of interest" description="Disordered" evidence="8">
    <location>
        <begin position="194"/>
        <end position="245"/>
    </location>
</feature>
<feature type="transmembrane region" description="Helical" evidence="9">
    <location>
        <begin position="94"/>
        <end position="111"/>
    </location>
</feature>
<keyword evidence="3 9" id="KW-0812">Transmembrane</keyword>
<dbReference type="Pfam" id="PF01545">
    <property type="entry name" value="Cation_efflux"/>
    <property type="match status" value="2"/>
</dbReference>
<keyword evidence="4" id="KW-0813">Transport</keyword>
<feature type="compositionally biased region" description="Polar residues" evidence="8">
    <location>
        <begin position="15"/>
        <end position="24"/>
    </location>
</feature>
<keyword evidence="4" id="KW-0864">Zinc transport</keyword>
<dbReference type="GO" id="GO:0005385">
    <property type="term" value="F:zinc ion transmembrane transporter activity"/>
    <property type="evidence" value="ECO:0007669"/>
    <property type="project" value="TreeGrafter"/>
</dbReference>
<dbReference type="EMBL" id="CAJJDP010000120">
    <property type="protein sequence ID" value="CAD8199674.1"/>
    <property type="molecule type" value="Genomic_DNA"/>
</dbReference>
<dbReference type="InterPro" id="IPR050681">
    <property type="entry name" value="CDF/SLC30A"/>
</dbReference>
<dbReference type="InterPro" id="IPR002524">
    <property type="entry name" value="Cation_efflux"/>
</dbReference>
<name>A0A8S1XFF4_PAROT</name>
<feature type="compositionally biased region" description="Basic and acidic residues" evidence="8">
    <location>
        <begin position="209"/>
        <end position="231"/>
    </location>
</feature>
<feature type="domain" description="Cation efflux protein transmembrane" evidence="10">
    <location>
        <begin position="404"/>
        <end position="486"/>
    </location>
</feature>
<proteinExistence type="inferred from homology"/>
<evidence type="ECO:0000313" key="12">
    <source>
        <dbReference type="EMBL" id="CAD8199674.1"/>
    </source>
</evidence>
<keyword evidence="6" id="KW-0406">Ion transport</keyword>
<reference evidence="12" key="1">
    <citation type="submission" date="2021-01" db="EMBL/GenBank/DDBJ databases">
        <authorList>
            <consortium name="Genoscope - CEA"/>
            <person name="William W."/>
        </authorList>
    </citation>
    <scope>NUCLEOTIDE SEQUENCE</scope>
</reference>
<evidence type="ECO:0000256" key="6">
    <source>
        <dbReference type="ARBA" id="ARBA00023065"/>
    </source>
</evidence>
<accession>A0A8S1XFF4</accession>
<dbReference type="InterPro" id="IPR027470">
    <property type="entry name" value="Cation_efflux_CTD"/>
</dbReference>
<feature type="transmembrane region" description="Helical" evidence="9">
    <location>
        <begin position="123"/>
        <end position="147"/>
    </location>
</feature>
<keyword evidence="7 9" id="KW-0472">Membrane</keyword>
<evidence type="ECO:0000256" key="1">
    <source>
        <dbReference type="ARBA" id="ARBA00004141"/>
    </source>
</evidence>
<evidence type="ECO:0000256" key="2">
    <source>
        <dbReference type="ARBA" id="ARBA00008873"/>
    </source>
</evidence>
<protein>
    <recommendedName>
        <fullName evidence="14">Zinc transporter</fullName>
    </recommendedName>
</protein>
<dbReference type="Proteomes" id="UP000683925">
    <property type="component" value="Unassembled WGS sequence"/>
</dbReference>
<evidence type="ECO:0000256" key="7">
    <source>
        <dbReference type="ARBA" id="ARBA00023136"/>
    </source>
</evidence>
<keyword evidence="4" id="KW-0862">Zinc</keyword>
<feature type="region of interest" description="Disordered" evidence="8">
    <location>
        <begin position="260"/>
        <end position="321"/>
    </location>
</feature>
<organism evidence="12 13">
    <name type="scientific">Paramecium octaurelia</name>
    <dbReference type="NCBI Taxonomy" id="43137"/>
    <lineage>
        <taxon>Eukaryota</taxon>
        <taxon>Sar</taxon>
        <taxon>Alveolata</taxon>
        <taxon>Ciliophora</taxon>
        <taxon>Intramacronucleata</taxon>
        <taxon>Oligohymenophorea</taxon>
        <taxon>Peniculida</taxon>
        <taxon>Parameciidae</taxon>
        <taxon>Paramecium</taxon>
    </lineage>
</organism>
<feature type="compositionally biased region" description="Low complexity" evidence="8">
    <location>
        <begin position="260"/>
        <end position="305"/>
    </location>
</feature>
<evidence type="ECO:0000259" key="10">
    <source>
        <dbReference type="Pfam" id="PF01545"/>
    </source>
</evidence>
<evidence type="ECO:0008006" key="14">
    <source>
        <dbReference type="Google" id="ProtNLM"/>
    </source>
</evidence>